<feature type="non-terminal residue" evidence="3">
    <location>
        <position position="1"/>
    </location>
</feature>
<dbReference type="InterPro" id="IPR012337">
    <property type="entry name" value="RNaseH-like_sf"/>
</dbReference>
<dbReference type="SUPFAM" id="SSF53098">
    <property type="entry name" value="Ribonuclease H-like"/>
    <property type="match status" value="1"/>
</dbReference>
<feature type="compositionally biased region" description="Polar residues" evidence="1">
    <location>
        <begin position="27"/>
        <end position="40"/>
    </location>
</feature>
<dbReference type="InterPro" id="IPR043502">
    <property type="entry name" value="DNA/RNA_pol_sf"/>
</dbReference>
<feature type="compositionally biased region" description="Basic residues" evidence="1">
    <location>
        <begin position="81"/>
        <end position="95"/>
    </location>
</feature>
<dbReference type="Gene3D" id="3.30.420.10">
    <property type="entry name" value="Ribonuclease H-like superfamily/Ribonuclease H"/>
    <property type="match status" value="2"/>
</dbReference>
<feature type="region of interest" description="Disordered" evidence="1">
    <location>
        <begin position="291"/>
        <end position="317"/>
    </location>
</feature>
<dbReference type="GO" id="GO:0003676">
    <property type="term" value="F:nucleic acid binding"/>
    <property type="evidence" value="ECO:0007669"/>
    <property type="project" value="InterPro"/>
</dbReference>
<dbReference type="InterPro" id="IPR000477">
    <property type="entry name" value="RT_dom"/>
</dbReference>
<proteinExistence type="predicted"/>
<evidence type="ECO:0000259" key="2">
    <source>
        <dbReference type="Pfam" id="PF00078"/>
    </source>
</evidence>
<evidence type="ECO:0000256" key="1">
    <source>
        <dbReference type="SAM" id="MobiDB-lite"/>
    </source>
</evidence>
<dbReference type="SUPFAM" id="SSF56672">
    <property type="entry name" value="DNA/RNA polymerases"/>
    <property type="match status" value="1"/>
</dbReference>
<dbReference type="PANTHER" id="PTHR48475">
    <property type="entry name" value="RIBONUCLEASE H"/>
    <property type="match status" value="1"/>
</dbReference>
<feature type="domain" description="Reverse transcriptase" evidence="2">
    <location>
        <begin position="564"/>
        <end position="631"/>
    </location>
</feature>
<dbReference type="Gene3D" id="3.30.70.270">
    <property type="match status" value="1"/>
</dbReference>
<feature type="region of interest" description="Disordered" evidence="1">
    <location>
        <begin position="23"/>
        <end position="131"/>
    </location>
</feature>
<sequence length="1078" mass="123066">EKVQNEKVKEVKARLNFEGCSRRNSKVQEVSQHSESQTPNVRVAKAQAGGKGKRDGGVFNILGDKGKSVPAHSESRYQSYRSKRTKSIPKKRHHERTCSQRIEMFSKSKDSGGGHLKSKSKKQRSSIEDDDLSQPWVCEEIDPFTSRIRYSDLLKKTMMPNNVKTYDGSDDPEDHLKIFQADAKVECWAMPTWFHMFNSTLTGSARDPVEIHHIKQREGESTKDFMQRFKAESRHVKGASRISGFMHRITNPELIKQLHDNIPKSVDEMMRVTTAFLKGEVAASNQAQKHFRHGNNRNLGGSKTSIEMETSRTKKGRNTDECMHMKRHIEELIKAGKLSRVIKELKQGSGKDQPNAAKKGQTFGKDKSIVILMVQPWKKVARKSITQSFSPDLEISFPPLGNKDETEGPMIIEEEIIGHFICRIEEIIWPMGQISLLVKIGDEEHFTSTWMNFMVVTSPSPYNRIIGRPGVRRIQAVPSTAHGMLKFLVPGGILTLRSSRIIPLECTMVFGPKSQPSNEGRKSMCELLRRNLDIFAWKPEDMTGVPRHLVEHRLNVREGCSPRLVNKAFQKQIGRNLEVYVDDLVIKSRTEREIIRDIEETFKTLKEINMKLNSKKCTFGIEEDMFLGYKVNTKGIKQKKSLPFFKTLKKCTKKSDFQWTTEVEVAFKEMKKLIAELQTLTTHREKEELIVYLAAALEAVSAVLMTKKGQSKCKFTSPRTSVKRQILADFIVERLEDDPLNTYMEAEEELSDPWTLFDVTNNEAEYEALIAGLKIAEQMEVLVVVEEEGDTLMTPIYKYLTEETLPTEKEKARYACRNEICGSKGHTDRVLLANNACGCKKDDKGISRLQVHHPMPRNPQQKLTPIISPWPFYKWRIDIAGPFSEGPGKGKFLILAIDYFTKWIEAKEVATITVQGQSIQILCEKLCIRQRFASVKHPQTNGLVERANRSLGEGIKVHLDERSKDWIEEISHVLWAHRTMIKSSNGDTLFSLAYGTKAVIPAEIGMPTLRTAEVDMVQNDEALEINLDLLEERREQAAIREARSKAKMKKYYDSKVRNISFKLGDLVYRNNDAIHAKR</sequence>
<gene>
    <name evidence="3" type="ORF">Tci_040628</name>
</gene>
<organism evidence="3">
    <name type="scientific">Tanacetum cinerariifolium</name>
    <name type="common">Dalmatian daisy</name>
    <name type="synonym">Chrysanthemum cinerariifolium</name>
    <dbReference type="NCBI Taxonomy" id="118510"/>
    <lineage>
        <taxon>Eukaryota</taxon>
        <taxon>Viridiplantae</taxon>
        <taxon>Streptophyta</taxon>
        <taxon>Embryophyta</taxon>
        <taxon>Tracheophyta</taxon>
        <taxon>Spermatophyta</taxon>
        <taxon>Magnoliopsida</taxon>
        <taxon>eudicotyledons</taxon>
        <taxon>Gunneridae</taxon>
        <taxon>Pentapetalae</taxon>
        <taxon>asterids</taxon>
        <taxon>campanulids</taxon>
        <taxon>Asterales</taxon>
        <taxon>Asteraceae</taxon>
        <taxon>Asteroideae</taxon>
        <taxon>Anthemideae</taxon>
        <taxon>Anthemidinae</taxon>
        <taxon>Tanacetum</taxon>
    </lineage>
</organism>
<accession>A0A6L2M4V4</accession>
<dbReference type="InterPro" id="IPR043128">
    <property type="entry name" value="Rev_trsase/Diguanyl_cyclase"/>
</dbReference>
<protein>
    <recommendedName>
        <fullName evidence="2">Reverse transcriptase domain-containing protein</fullName>
    </recommendedName>
</protein>
<feature type="compositionally biased region" description="Polar residues" evidence="1">
    <location>
        <begin position="296"/>
        <end position="308"/>
    </location>
</feature>
<dbReference type="InterPro" id="IPR036397">
    <property type="entry name" value="RNaseH_sf"/>
</dbReference>
<reference evidence="3" key="1">
    <citation type="journal article" date="2019" name="Sci. Rep.">
        <title>Draft genome of Tanacetum cinerariifolium, the natural source of mosquito coil.</title>
        <authorList>
            <person name="Yamashiro T."/>
            <person name="Shiraishi A."/>
            <person name="Satake H."/>
            <person name="Nakayama K."/>
        </authorList>
    </citation>
    <scope>NUCLEOTIDE SEQUENCE</scope>
</reference>
<dbReference type="PANTHER" id="PTHR48475:SF2">
    <property type="entry name" value="RIBONUCLEASE H"/>
    <property type="match status" value="1"/>
</dbReference>
<dbReference type="EMBL" id="BKCJ010005790">
    <property type="protein sequence ID" value="GEU68650.1"/>
    <property type="molecule type" value="Genomic_DNA"/>
</dbReference>
<dbReference type="AlphaFoldDB" id="A0A6L2M4V4"/>
<dbReference type="Pfam" id="PF00078">
    <property type="entry name" value="RVT_1"/>
    <property type="match status" value="1"/>
</dbReference>
<evidence type="ECO:0000313" key="3">
    <source>
        <dbReference type="EMBL" id="GEU68650.1"/>
    </source>
</evidence>
<name>A0A6L2M4V4_TANCI</name>
<comment type="caution">
    <text evidence="3">The sequence shown here is derived from an EMBL/GenBank/DDBJ whole genome shotgun (WGS) entry which is preliminary data.</text>
</comment>